<accession>A0A2A2H1W4</accession>
<evidence type="ECO:0000256" key="1">
    <source>
        <dbReference type="SAM" id="MobiDB-lite"/>
    </source>
</evidence>
<reference evidence="2 3" key="1">
    <citation type="journal article" date="2017" name="BMC Genomics">
        <title>Genomic analysis of methanogenic archaea reveals a shift towards energy conservation.</title>
        <authorList>
            <person name="Gilmore S.P."/>
            <person name="Henske J.K."/>
            <person name="Sexton J.A."/>
            <person name="Solomon K.V."/>
            <person name="Seppala S."/>
            <person name="Yoo J.I."/>
            <person name="Huyett L.M."/>
            <person name="Pressman A."/>
            <person name="Cogan J.Z."/>
            <person name="Kivenson V."/>
            <person name="Peng X."/>
            <person name="Tan Y."/>
            <person name="Valentine D.L."/>
            <person name="O'Malley M.A."/>
        </authorList>
    </citation>
    <scope>NUCLEOTIDE SEQUENCE [LARGE SCALE GENOMIC DNA]</scope>
    <source>
        <strain evidence="2 3">M.o.H.</strain>
    </source>
</reference>
<sequence length="151" mass="17369">MRKNILLITAILSMFVFGLQLAEPASAVSLKQVDHGSYKINEPNNNYFIYSWKTYQYKTSYVKINFYVKFKGQKTQTMTTTLRKESKYILQVREFYNKKWAITYYIPEKRTAAQYYWRVVRPSMGQDLIIGGSGSGSGSSSGTVTSNAIKH</sequence>
<protein>
    <submittedName>
        <fullName evidence="2">Uncharacterized protein</fullName>
    </submittedName>
</protein>
<dbReference type="Proteomes" id="UP000217784">
    <property type="component" value="Unassembled WGS sequence"/>
</dbReference>
<evidence type="ECO:0000313" key="3">
    <source>
        <dbReference type="Proteomes" id="UP000217784"/>
    </source>
</evidence>
<name>A0A2A2H1W4_METBR</name>
<proteinExistence type="predicted"/>
<dbReference type="RefSeq" id="WP_069583250.1">
    <property type="nucleotide sequence ID" value="NZ_LMVM01000038.1"/>
</dbReference>
<dbReference type="AlphaFoldDB" id="A0A2A2H1W4"/>
<dbReference type="EMBL" id="LMVM01000038">
    <property type="protein sequence ID" value="PAV03379.1"/>
    <property type="molecule type" value="Genomic_DNA"/>
</dbReference>
<organism evidence="2 3">
    <name type="scientific">Methanobacterium bryantii</name>
    <dbReference type="NCBI Taxonomy" id="2161"/>
    <lineage>
        <taxon>Archaea</taxon>
        <taxon>Methanobacteriati</taxon>
        <taxon>Methanobacteriota</taxon>
        <taxon>Methanomada group</taxon>
        <taxon>Methanobacteria</taxon>
        <taxon>Methanobacteriales</taxon>
        <taxon>Methanobacteriaceae</taxon>
        <taxon>Methanobacterium</taxon>
    </lineage>
</organism>
<keyword evidence="3" id="KW-1185">Reference proteome</keyword>
<dbReference type="OrthoDB" id="72591at2157"/>
<evidence type="ECO:0000313" key="2">
    <source>
        <dbReference type="EMBL" id="PAV03379.1"/>
    </source>
</evidence>
<gene>
    <name evidence="2" type="ORF">ASJ80_00020</name>
</gene>
<feature type="region of interest" description="Disordered" evidence="1">
    <location>
        <begin position="132"/>
        <end position="151"/>
    </location>
</feature>
<comment type="caution">
    <text evidence="2">The sequence shown here is derived from an EMBL/GenBank/DDBJ whole genome shotgun (WGS) entry which is preliminary data.</text>
</comment>